<protein>
    <submittedName>
        <fullName evidence="4">Fe-S cluster assembly protein SufD</fullName>
    </submittedName>
</protein>
<accession>A0A9Q4C647</accession>
<keyword evidence="5" id="KW-1185">Reference proteome</keyword>
<dbReference type="SUPFAM" id="SSF101960">
    <property type="entry name" value="Stabilizer of iron transporter SufD"/>
    <property type="match status" value="1"/>
</dbReference>
<dbReference type="InterPro" id="IPR011542">
    <property type="entry name" value="SUF_FeS_clus_asmbl_SufD"/>
</dbReference>
<dbReference type="PANTHER" id="PTHR30508">
    <property type="entry name" value="FES CLUSTER ASSEMBLY PROTEIN SUF"/>
    <property type="match status" value="1"/>
</dbReference>
<dbReference type="NCBIfam" id="TIGR01981">
    <property type="entry name" value="sufD"/>
    <property type="match status" value="1"/>
</dbReference>
<dbReference type="PANTHER" id="PTHR30508:SF1">
    <property type="entry name" value="UPF0051 PROTEIN ABCI8, CHLOROPLASTIC-RELATED"/>
    <property type="match status" value="1"/>
</dbReference>
<dbReference type="InterPro" id="IPR045595">
    <property type="entry name" value="SufBD_N"/>
</dbReference>
<dbReference type="InterPro" id="IPR000825">
    <property type="entry name" value="SUF_FeS_clus_asmbl_SufBD_core"/>
</dbReference>
<dbReference type="RefSeq" id="WP_266086822.1">
    <property type="nucleotide sequence ID" value="NZ_RKLV01000005.1"/>
</dbReference>
<reference evidence="4" key="1">
    <citation type="submission" date="2022-09" db="EMBL/GenBank/DDBJ databases">
        <title>Haloadaptaus new haloarchaeum isolated from saline soil.</title>
        <authorList>
            <person name="Duran-Viseras A."/>
            <person name="Sanchez-Porro C."/>
            <person name="Ventosa A."/>
        </authorList>
    </citation>
    <scope>NUCLEOTIDE SEQUENCE</scope>
    <source>
        <strain evidence="4">F3-133</strain>
    </source>
</reference>
<dbReference type="Proteomes" id="UP001149411">
    <property type="component" value="Unassembled WGS sequence"/>
</dbReference>
<proteinExistence type="inferred from homology"/>
<dbReference type="Pfam" id="PF19295">
    <property type="entry name" value="SufBD_N"/>
    <property type="match status" value="1"/>
</dbReference>
<evidence type="ECO:0000313" key="5">
    <source>
        <dbReference type="Proteomes" id="UP001149411"/>
    </source>
</evidence>
<evidence type="ECO:0000256" key="1">
    <source>
        <dbReference type="ARBA" id="ARBA00043967"/>
    </source>
</evidence>
<dbReference type="AlphaFoldDB" id="A0A9Q4C647"/>
<evidence type="ECO:0000259" key="3">
    <source>
        <dbReference type="Pfam" id="PF19295"/>
    </source>
</evidence>
<dbReference type="EMBL" id="RKLV01000005">
    <property type="protein sequence ID" value="MCX2818971.1"/>
    <property type="molecule type" value="Genomic_DNA"/>
</dbReference>
<gene>
    <name evidence="4" type="primary">sufD</name>
    <name evidence="4" type="ORF">EGH25_06355</name>
</gene>
<dbReference type="GO" id="GO:0016226">
    <property type="term" value="P:iron-sulfur cluster assembly"/>
    <property type="evidence" value="ECO:0007669"/>
    <property type="project" value="InterPro"/>
</dbReference>
<comment type="similarity">
    <text evidence="1">Belongs to the iron-sulfur cluster assembly SufBD family.</text>
</comment>
<dbReference type="InterPro" id="IPR037284">
    <property type="entry name" value="SUF_FeS_clus_asmbl_SufBD_sf"/>
</dbReference>
<evidence type="ECO:0000259" key="2">
    <source>
        <dbReference type="Pfam" id="PF01458"/>
    </source>
</evidence>
<name>A0A9Q4C647_9EURY</name>
<evidence type="ECO:0000313" key="4">
    <source>
        <dbReference type="EMBL" id="MCX2818971.1"/>
    </source>
</evidence>
<feature type="domain" description="SUF system FeS cluster assembly SufBD core" evidence="2">
    <location>
        <begin position="147"/>
        <end position="372"/>
    </location>
</feature>
<sequence length="401" mass="44997">MSVQEIDADFIQDLSDERDEPDWLRQRRLKAWGSYEDLPAPNVIQTPGKRWTDLEELDVRSRGRRTDQRKTRTGIEADVPDGVIVADLEDAVRDHEELVRESLDSVVRWDENSLLAVHAAAWRSGLFVYVPEGVEVDEPIRTTTEVEEEARFSTTLVVAEENATVTVAESVEGGDETYFSNVVEVVAGDGAEINYGALQNLSDDSYQFTSKRGSTGRDASVNWIDGCFGTALTKSTVSTVIEGEGSDTRNYGLFFGTGSQHFDLETWTRHDAPNTTCDMFTRGVLDDRAVSAYEGTINVTKPAYEVDAYQTENVLLVSEKAEADASPRLEIDNHNVKCSHAATMGRIDDEEMFYMGSRGVDEEEARSLIIEGYFEPVFGELPFPELEEEFRELIHEKMETR</sequence>
<feature type="domain" description="SUF system FeS cluster assembly SufBD N-terminal" evidence="3">
    <location>
        <begin position="72"/>
        <end position="141"/>
    </location>
</feature>
<dbReference type="Pfam" id="PF01458">
    <property type="entry name" value="SUFBD_core"/>
    <property type="match status" value="1"/>
</dbReference>
<comment type="caution">
    <text evidence="4">The sequence shown here is derived from an EMBL/GenBank/DDBJ whole genome shotgun (WGS) entry which is preliminary data.</text>
</comment>
<organism evidence="4 5">
    <name type="scientific">Halorutilus salinus</name>
    <dbReference type="NCBI Taxonomy" id="2487751"/>
    <lineage>
        <taxon>Archaea</taxon>
        <taxon>Methanobacteriati</taxon>
        <taxon>Methanobacteriota</taxon>
        <taxon>Stenosarchaea group</taxon>
        <taxon>Halobacteria</taxon>
        <taxon>Halorutilales</taxon>
        <taxon>Halorutilaceae</taxon>
        <taxon>Halorutilus</taxon>
    </lineage>
</organism>
<dbReference type="InterPro" id="IPR055346">
    <property type="entry name" value="Fe-S_cluster_assembly_SufBD"/>
</dbReference>